<gene>
    <name evidence="6" type="ORF">MKK02DRAFT_28666</name>
</gene>
<accession>A0AA38H4Y3</accession>
<evidence type="ECO:0000256" key="2">
    <source>
        <dbReference type="ARBA" id="ARBA00022980"/>
    </source>
</evidence>
<dbReference type="InterPro" id="IPR036227">
    <property type="entry name" value="Ribosomal_uL15/eL18_sf"/>
</dbReference>
<dbReference type="InterPro" id="IPR021131">
    <property type="entry name" value="Ribosomal_uL15/eL18"/>
</dbReference>
<evidence type="ECO:0000256" key="1">
    <source>
        <dbReference type="ARBA" id="ARBA00007320"/>
    </source>
</evidence>
<name>A0AA38H4Y3_9TREE</name>
<keyword evidence="3" id="KW-0687">Ribonucleoprotein</keyword>
<dbReference type="GeneID" id="77726822"/>
<dbReference type="InterPro" id="IPR030878">
    <property type="entry name" value="Ribosomal_uL15"/>
</dbReference>
<dbReference type="GO" id="GO:0003735">
    <property type="term" value="F:structural constituent of ribosome"/>
    <property type="evidence" value="ECO:0007669"/>
    <property type="project" value="InterPro"/>
</dbReference>
<feature type="domain" description="Large ribosomal subunit protein uL15/eL18" evidence="5">
    <location>
        <begin position="108"/>
        <end position="185"/>
    </location>
</feature>
<dbReference type="Proteomes" id="UP001164286">
    <property type="component" value="Unassembled WGS sequence"/>
</dbReference>
<dbReference type="Gene3D" id="3.100.10.10">
    <property type="match status" value="1"/>
</dbReference>
<feature type="region of interest" description="Disordered" evidence="4">
    <location>
        <begin position="44"/>
        <end position="89"/>
    </location>
</feature>
<dbReference type="PANTHER" id="PTHR12934:SF11">
    <property type="entry name" value="LARGE RIBOSOMAL SUBUNIT PROTEIN UL15M"/>
    <property type="match status" value="1"/>
</dbReference>
<protein>
    <submittedName>
        <fullName evidence="6">Ribosomal protein L18e/L15P</fullName>
    </submittedName>
</protein>
<dbReference type="NCBIfam" id="TIGR01071">
    <property type="entry name" value="rplO_bact"/>
    <property type="match status" value="1"/>
</dbReference>
<evidence type="ECO:0000259" key="5">
    <source>
        <dbReference type="Pfam" id="PF00828"/>
    </source>
</evidence>
<keyword evidence="2 6" id="KW-0689">Ribosomal protein</keyword>
<comment type="similarity">
    <text evidence="1">Belongs to the universal ribosomal protein uL15 family.</text>
</comment>
<comment type="caution">
    <text evidence="6">The sequence shown here is derived from an EMBL/GenBank/DDBJ whole genome shotgun (WGS) entry which is preliminary data.</text>
</comment>
<proteinExistence type="inferred from homology"/>
<dbReference type="Pfam" id="PF00828">
    <property type="entry name" value="Ribosomal_L27A"/>
    <property type="match status" value="1"/>
</dbReference>
<sequence length="244" mass="25687">MSIAASSSRLWSRVMAAGPSTSRSAHSAAGASLGDLAPIKGSTKDAIRYGRGQGTTKGGTSGRGHKGQKARSGNGKPTPGFEGGQTPMHRLVPKKGFVNFTAREYAPLPLSRLQTYLMEGKLDPSETITIGSIVRSNIIHGISGFSGVKLLGPHDPALPLPPLKLELSRFSKSAAEVVKAAGGEVLAVYKNRLALRKEVWPEKVEGKDALPVRKADIRYYSNPKKHGYLAPGAAQPASAESPPS</sequence>
<dbReference type="PANTHER" id="PTHR12934">
    <property type="entry name" value="50S RIBOSOMAL PROTEIN L15"/>
    <property type="match status" value="1"/>
</dbReference>
<dbReference type="GO" id="GO:0006412">
    <property type="term" value="P:translation"/>
    <property type="evidence" value="ECO:0007669"/>
    <property type="project" value="InterPro"/>
</dbReference>
<dbReference type="GO" id="GO:0005762">
    <property type="term" value="C:mitochondrial large ribosomal subunit"/>
    <property type="evidence" value="ECO:0007669"/>
    <property type="project" value="TreeGrafter"/>
</dbReference>
<feature type="compositionally biased region" description="Gly residues" evidence="4">
    <location>
        <begin position="51"/>
        <end position="62"/>
    </location>
</feature>
<dbReference type="RefSeq" id="XP_052943695.1">
    <property type="nucleotide sequence ID" value="XM_053087617.1"/>
</dbReference>
<dbReference type="SUPFAM" id="SSF52080">
    <property type="entry name" value="Ribosomal proteins L15p and L18e"/>
    <property type="match status" value="1"/>
</dbReference>
<dbReference type="InterPro" id="IPR005749">
    <property type="entry name" value="Ribosomal_uL15_bac-type"/>
</dbReference>
<organism evidence="6 7">
    <name type="scientific">Dioszegia hungarica</name>
    <dbReference type="NCBI Taxonomy" id="4972"/>
    <lineage>
        <taxon>Eukaryota</taxon>
        <taxon>Fungi</taxon>
        <taxon>Dikarya</taxon>
        <taxon>Basidiomycota</taxon>
        <taxon>Agaricomycotina</taxon>
        <taxon>Tremellomycetes</taxon>
        <taxon>Tremellales</taxon>
        <taxon>Bulleribasidiaceae</taxon>
        <taxon>Dioszegia</taxon>
    </lineage>
</organism>
<dbReference type="AlphaFoldDB" id="A0AA38H4Y3"/>
<reference evidence="6" key="1">
    <citation type="journal article" date="2022" name="G3 (Bethesda)">
        <title>High quality genome of the basidiomycete yeast Dioszegia hungarica PDD-24b-2 isolated from cloud water.</title>
        <authorList>
            <person name="Jarrige D."/>
            <person name="Haridas S."/>
            <person name="Bleykasten-Grosshans C."/>
            <person name="Joly M."/>
            <person name="Nadalig T."/>
            <person name="Sancelme M."/>
            <person name="Vuilleumier S."/>
            <person name="Grigoriev I.V."/>
            <person name="Amato P."/>
            <person name="Bringel F."/>
        </authorList>
    </citation>
    <scope>NUCLEOTIDE SEQUENCE</scope>
    <source>
        <strain evidence="6">PDD-24b-2</strain>
    </source>
</reference>
<evidence type="ECO:0000256" key="3">
    <source>
        <dbReference type="ARBA" id="ARBA00023274"/>
    </source>
</evidence>
<dbReference type="HAMAP" id="MF_01341">
    <property type="entry name" value="Ribosomal_uL15"/>
    <property type="match status" value="1"/>
</dbReference>
<evidence type="ECO:0000313" key="6">
    <source>
        <dbReference type="EMBL" id="KAI9633918.1"/>
    </source>
</evidence>
<evidence type="ECO:0000256" key="4">
    <source>
        <dbReference type="SAM" id="MobiDB-lite"/>
    </source>
</evidence>
<dbReference type="EMBL" id="JAKWFO010000008">
    <property type="protein sequence ID" value="KAI9633918.1"/>
    <property type="molecule type" value="Genomic_DNA"/>
</dbReference>
<evidence type="ECO:0000313" key="7">
    <source>
        <dbReference type="Proteomes" id="UP001164286"/>
    </source>
</evidence>
<keyword evidence="7" id="KW-1185">Reference proteome</keyword>